<dbReference type="OrthoDB" id="3262926at2759"/>
<sequence>MDSNTESTPSAEDRLFTPLTATRRMFFYGTLGLAHLLKRILGLRTEPVLQPATLSTAAYDLMMWGPYPALVSRDDSAVERSSPVKGMVYACLEAHMPRLRSYEGANYRLQEVEVLVDSSSGVDKVTAWTFVWCGSTEELKEGEFQPGEVLGNGPQI</sequence>
<evidence type="ECO:0000313" key="6">
    <source>
        <dbReference type="Proteomes" id="UP000077266"/>
    </source>
</evidence>
<name>A0A165IAW7_EXIGL</name>
<dbReference type="Proteomes" id="UP000077266">
    <property type="component" value="Unassembled WGS sequence"/>
</dbReference>
<evidence type="ECO:0000259" key="4">
    <source>
        <dbReference type="Pfam" id="PF06094"/>
    </source>
</evidence>
<keyword evidence="6" id="KW-1185">Reference proteome</keyword>
<evidence type="ECO:0000256" key="1">
    <source>
        <dbReference type="ARBA" id="ARBA00008861"/>
    </source>
</evidence>
<dbReference type="EMBL" id="KV425995">
    <property type="protein sequence ID" value="KZV93147.1"/>
    <property type="molecule type" value="Genomic_DNA"/>
</dbReference>
<accession>A0A165IAW7</accession>
<evidence type="ECO:0000256" key="3">
    <source>
        <dbReference type="ARBA" id="ARBA00030602"/>
    </source>
</evidence>
<dbReference type="InterPro" id="IPR045038">
    <property type="entry name" value="AIG2-like"/>
</dbReference>
<evidence type="ECO:0000313" key="5">
    <source>
        <dbReference type="EMBL" id="KZV93147.1"/>
    </source>
</evidence>
<dbReference type="GO" id="GO:0016740">
    <property type="term" value="F:transferase activity"/>
    <property type="evidence" value="ECO:0007669"/>
    <property type="project" value="UniProtKB-KW"/>
</dbReference>
<dbReference type="CDD" id="cd06661">
    <property type="entry name" value="GGCT_like"/>
    <property type="match status" value="1"/>
</dbReference>
<dbReference type="Gene3D" id="3.10.490.10">
    <property type="entry name" value="Gamma-glutamyl cyclotransferase-like"/>
    <property type="match status" value="1"/>
</dbReference>
<evidence type="ECO:0000256" key="2">
    <source>
        <dbReference type="ARBA" id="ARBA00022679"/>
    </source>
</evidence>
<protein>
    <recommendedName>
        <fullName evidence="3">Putative gamma-glutamylcyclotransferase</fullName>
    </recommendedName>
</protein>
<dbReference type="SUPFAM" id="SSF110857">
    <property type="entry name" value="Gamma-glutamyl cyclotransferase-like"/>
    <property type="match status" value="1"/>
</dbReference>
<dbReference type="InterPro" id="IPR009288">
    <property type="entry name" value="AIG2-like_dom"/>
</dbReference>
<comment type="similarity">
    <text evidence="1">Belongs to the gamma-glutamylcyclotransferase family.</text>
</comment>
<organism evidence="5 6">
    <name type="scientific">Exidia glandulosa HHB12029</name>
    <dbReference type="NCBI Taxonomy" id="1314781"/>
    <lineage>
        <taxon>Eukaryota</taxon>
        <taxon>Fungi</taxon>
        <taxon>Dikarya</taxon>
        <taxon>Basidiomycota</taxon>
        <taxon>Agaricomycotina</taxon>
        <taxon>Agaricomycetes</taxon>
        <taxon>Auriculariales</taxon>
        <taxon>Exidiaceae</taxon>
        <taxon>Exidia</taxon>
    </lineage>
</organism>
<proteinExistence type="inferred from homology"/>
<dbReference type="STRING" id="1314781.A0A165IAW7"/>
<keyword evidence="2" id="KW-0808">Transferase</keyword>
<dbReference type="Pfam" id="PF06094">
    <property type="entry name" value="GGACT"/>
    <property type="match status" value="1"/>
</dbReference>
<dbReference type="PANTHER" id="PTHR31544:SF4">
    <property type="entry name" value="GAMMA-GLUTAMYLCYCLOTRANSFERASE-RELATED"/>
    <property type="match status" value="1"/>
</dbReference>
<gene>
    <name evidence="5" type="ORF">EXIGLDRAFT_768372</name>
</gene>
<dbReference type="AlphaFoldDB" id="A0A165IAW7"/>
<dbReference type="InParanoid" id="A0A165IAW7"/>
<dbReference type="PANTHER" id="PTHR31544">
    <property type="entry name" value="AIG2-LIKE PROTEIN D"/>
    <property type="match status" value="1"/>
</dbReference>
<dbReference type="InterPro" id="IPR036568">
    <property type="entry name" value="GGCT-like_sf"/>
</dbReference>
<reference evidence="5 6" key="1">
    <citation type="journal article" date="2016" name="Mol. Biol. Evol.">
        <title>Comparative Genomics of Early-Diverging Mushroom-Forming Fungi Provides Insights into the Origins of Lignocellulose Decay Capabilities.</title>
        <authorList>
            <person name="Nagy L.G."/>
            <person name="Riley R."/>
            <person name="Tritt A."/>
            <person name="Adam C."/>
            <person name="Daum C."/>
            <person name="Floudas D."/>
            <person name="Sun H."/>
            <person name="Yadav J.S."/>
            <person name="Pangilinan J."/>
            <person name="Larsson K.H."/>
            <person name="Matsuura K."/>
            <person name="Barry K."/>
            <person name="Labutti K."/>
            <person name="Kuo R."/>
            <person name="Ohm R.A."/>
            <person name="Bhattacharya S.S."/>
            <person name="Shirouzu T."/>
            <person name="Yoshinaga Y."/>
            <person name="Martin F.M."/>
            <person name="Grigoriev I.V."/>
            <person name="Hibbett D.S."/>
        </authorList>
    </citation>
    <scope>NUCLEOTIDE SEQUENCE [LARGE SCALE GENOMIC DNA]</scope>
    <source>
        <strain evidence="5 6">HHB12029</strain>
    </source>
</reference>
<dbReference type="InterPro" id="IPR013024">
    <property type="entry name" value="GGCT-like"/>
</dbReference>
<feature type="domain" description="Gamma-glutamylcyclotransferase AIG2-like" evidence="4">
    <location>
        <begin position="25"/>
        <end position="134"/>
    </location>
</feature>